<dbReference type="GO" id="GO:0004190">
    <property type="term" value="F:aspartic-type endopeptidase activity"/>
    <property type="evidence" value="ECO:0007669"/>
    <property type="project" value="InterPro"/>
</dbReference>
<dbReference type="GO" id="GO:0005764">
    <property type="term" value="C:lysosome"/>
    <property type="evidence" value="ECO:0007669"/>
    <property type="project" value="TreeGrafter"/>
</dbReference>
<reference evidence="5 6" key="2">
    <citation type="submission" date="2018-11" db="EMBL/GenBank/DDBJ databases">
        <authorList>
            <consortium name="Pathogen Informatics"/>
        </authorList>
    </citation>
    <scope>NUCLEOTIDE SEQUENCE [LARGE SCALE GENOMIC DNA]</scope>
</reference>
<dbReference type="Pfam" id="PF00026">
    <property type="entry name" value="Asp"/>
    <property type="match status" value="1"/>
</dbReference>
<dbReference type="InterPro" id="IPR001461">
    <property type="entry name" value="Aspartic_peptidase_A1"/>
</dbReference>
<comment type="similarity">
    <text evidence="1">Belongs to the peptidase A1 family.</text>
</comment>
<dbReference type="PROSITE" id="PS51767">
    <property type="entry name" value="PEPTIDASE_A1"/>
    <property type="match status" value="1"/>
</dbReference>
<feature type="domain" description="Peptidase A1" evidence="4">
    <location>
        <begin position="62"/>
        <end position="401"/>
    </location>
</feature>
<dbReference type="PANTHER" id="PTHR47966">
    <property type="entry name" value="BETA-SITE APP-CLEAVING ENZYME, ISOFORM A-RELATED"/>
    <property type="match status" value="1"/>
</dbReference>
<dbReference type="InterPro" id="IPR021109">
    <property type="entry name" value="Peptidase_aspartic_dom_sf"/>
</dbReference>
<sequence>MFASRFVIFLTFVYSNAEVHKVQLIKAKPPGERGDEEGALRLPESNPHQSITMIRSSVDAKYVGEITIGTPEQKFRLLIDTASANTFVADVSCKPMPKPAICADSKCNAGLVCKVFCPDQSCCLRGPKPVWNACDGKNLFNMTASESYKKAEGKWNSKNPAAEGFSGNDTVRLGDSGCKQLTVPGSIFGQATQLSDSFAGSEFDGVLGLAFDVIASGHLTSPVSRAMQLGLLEKPLFTVYLGSGKDDGGLITYGALDVDNCGPILAWEHLTVPIYWQFKLTAVASGKFSSNSKWTAMMDSKSSMIKMPTGLSQAIAEENGAELGHYRIDCASTAALTLTIGQRNYTVTSKNLVLPTPDGHCIFAISGFTAERHHPSWILGVPFSRRYCTVHDFGEERIGFAETRRI</sequence>
<evidence type="ECO:0000313" key="5">
    <source>
        <dbReference type="EMBL" id="VDL72350.1"/>
    </source>
</evidence>
<evidence type="ECO:0000313" key="6">
    <source>
        <dbReference type="Proteomes" id="UP000271162"/>
    </source>
</evidence>
<dbReference type="STRING" id="27835.A0A0N4XZW0"/>
<evidence type="ECO:0000256" key="1">
    <source>
        <dbReference type="ARBA" id="ARBA00007447"/>
    </source>
</evidence>
<dbReference type="OMA" id="HYRIDCA"/>
<evidence type="ECO:0000256" key="3">
    <source>
        <dbReference type="SAM" id="SignalP"/>
    </source>
</evidence>
<evidence type="ECO:0000259" key="4">
    <source>
        <dbReference type="PROSITE" id="PS51767"/>
    </source>
</evidence>
<dbReference type="Proteomes" id="UP000271162">
    <property type="component" value="Unassembled WGS sequence"/>
</dbReference>
<keyword evidence="6" id="KW-1185">Reference proteome</keyword>
<evidence type="ECO:0000313" key="7">
    <source>
        <dbReference type="WBParaSite" id="NBR_0000876001-mRNA-1"/>
    </source>
</evidence>
<name>A0A0N4XZW0_NIPBR</name>
<dbReference type="EMBL" id="UYSL01020048">
    <property type="protein sequence ID" value="VDL72350.1"/>
    <property type="molecule type" value="Genomic_DNA"/>
</dbReference>
<protein>
    <submittedName>
        <fullName evidence="7">Peptidase A1 domain-containing protein</fullName>
    </submittedName>
</protein>
<dbReference type="InterPro" id="IPR033121">
    <property type="entry name" value="PEPTIDASE_A1"/>
</dbReference>
<feature type="signal peptide" evidence="3">
    <location>
        <begin position="1"/>
        <end position="17"/>
    </location>
</feature>
<dbReference type="GO" id="GO:0006508">
    <property type="term" value="P:proteolysis"/>
    <property type="evidence" value="ECO:0007669"/>
    <property type="project" value="InterPro"/>
</dbReference>
<accession>A0A0N4XZW0</accession>
<dbReference type="Gene3D" id="2.40.70.10">
    <property type="entry name" value="Acid Proteases"/>
    <property type="match status" value="2"/>
</dbReference>
<dbReference type="AlphaFoldDB" id="A0A0N4XZW0"/>
<gene>
    <name evidence="5" type="ORF">NBR_LOCUS8761</name>
</gene>
<reference evidence="7" key="1">
    <citation type="submission" date="2017-02" db="UniProtKB">
        <authorList>
            <consortium name="WormBaseParasite"/>
        </authorList>
    </citation>
    <scope>IDENTIFICATION</scope>
</reference>
<organism evidence="7">
    <name type="scientific">Nippostrongylus brasiliensis</name>
    <name type="common">Rat hookworm</name>
    <dbReference type="NCBI Taxonomy" id="27835"/>
    <lineage>
        <taxon>Eukaryota</taxon>
        <taxon>Metazoa</taxon>
        <taxon>Ecdysozoa</taxon>
        <taxon>Nematoda</taxon>
        <taxon>Chromadorea</taxon>
        <taxon>Rhabditida</taxon>
        <taxon>Rhabditina</taxon>
        <taxon>Rhabditomorpha</taxon>
        <taxon>Strongyloidea</taxon>
        <taxon>Heligmosomidae</taxon>
        <taxon>Nippostrongylus</taxon>
    </lineage>
</organism>
<dbReference type="SUPFAM" id="SSF50630">
    <property type="entry name" value="Acid proteases"/>
    <property type="match status" value="1"/>
</dbReference>
<keyword evidence="3" id="KW-0732">Signal</keyword>
<evidence type="ECO:0000256" key="2">
    <source>
        <dbReference type="PIRSR" id="PIRSR601461-1"/>
    </source>
</evidence>
<dbReference type="PRINTS" id="PR00792">
    <property type="entry name" value="PEPSIN"/>
</dbReference>
<dbReference type="WBParaSite" id="NBR_0000876001-mRNA-1">
    <property type="protein sequence ID" value="NBR_0000876001-mRNA-1"/>
    <property type="gene ID" value="NBR_0000876001"/>
</dbReference>
<dbReference type="PANTHER" id="PTHR47966:SF5">
    <property type="entry name" value="ASPARTIC PROTEASE 10"/>
    <property type="match status" value="1"/>
</dbReference>
<feature type="active site" evidence="2">
    <location>
        <position position="299"/>
    </location>
</feature>
<proteinExistence type="inferred from homology"/>
<feature type="chain" id="PRO_5043125271" evidence="3">
    <location>
        <begin position="18"/>
        <end position="406"/>
    </location>
</feature>
<feature type="active site" evidence="2">
    <location>
        <position position="80"/>
    </location>
</feature>